<keyword evidence="18" id="KW-1185">Reference proteome</keyword>
<evidence type="ECO:0000256" key="3">
    <source>
        <dbReference type="ARBA" id="ARBA00022692"/>
    </source>
</evidence>
<keyword evidence="3 14" id="KW-0812">Transmembrane</keyword>
<feature type="compositionally biased region" description="Polar residues" evidence="13">
    <location>
        <begin position="701"/>
        <end position="712"/>
    </location>
</feature>
<evidence type="ECO:0000259" key="16">
    <source>
        <dbReference type="PROSITE" id="PS50125"/>
    </source>
</evidence>
<dbReference type="SMART" id="SM00044">
    <property type="entry name" value="CYCc"/>
    <property type="match status" value="1"/>
</dbReference>
<dbReference type="Pfam" id="PF07714">
    <property type="entry name" value="PK_Tyr_Ser-Thr"/>
    <property type="match status" value="1"/>
</dbReference>
<evidence type="ECO:0000256" key="10">
    <source>
        <dbReference type="RuleBase" id="RU000405"/>
    </source>
</evidence>
<evidence type="ECO:0000313" key="17">
    <source>
        <dbReference type="EMBL" id="CAK8676722.1"/>
    </source>
</evidence>
<dbReference type="Proteomes" id="UP001642483">
    <property type="component" value="Unassembled WGS sequence"/>
</dbReference>
<dbReference type="CDD" id="cd07302">
    <property type="entry name" value="CHD"/>
    <property type="match status" value="1"/>
</dbReference>
<dbReference type="Gene3D" id="3.30.70.1230">
    <property type="entry name" value="Nucleotide cyclase"/>
    <property type="match status" value="1"/>
</dbReference>
<feature type="region of interest" description="Disordered" evidence="13">
    <location>
        <begin position="776"/>
        <end position="799"/>
    </location>
</feature>
<dbReference type="InterPro" id="IPR011009">
    <property type="entry name" value="Kinase-like_dom_sf"/>
</dbReference>
<protein>
    <recommendedName>
        <fullName evidence="2 11">Guanylate cyclase</fullName>
        <ecNumber evidence="2 11">4.6.1.2</ecNumber>
    </recommendedName>
</protein>
<keyword evidence="6 14" id="KW-1133">Transmembrane helix</keyword>
<evidence type="ECO:0000313" key="18">
    <source>
        <dbReference type="Proteomes" id="UP001642483"/>
    </source>
</evidence>
<dbReference type="InterPro" id="IPR001245">
    <property type="entry name" value="Ser-Thr/Tyr_kinase_cat_dom"/>
</dbReference>
<evidence type="ECO:0000256" key="8">
    <source>
        <dbReference type="ARBA" id="ARBA00023239"/>
    </source>
</evidence>
<dbReference type="PROSITE" id="PS50125">
    <property type="entry name" value="GUANYLATE_CYCLASE_2"/>
    <property type="match status" value="1"/>
</dbReference>
<dbReference type="PANTHER" id="PTHR11920:SF494">
    <property type="entry name" value="ATRIAL NATRIURETIC PEPTIDE RECEPTOR 2"/>
    <property type="match status" value="1"/>
</dbReference>
<evidence type="ECO:0000259" key="15">
    <source>
        <dbReference type="PROSITE" id="PS50011"/>
    </source>
</evidence>
<evidence type="ECO:0000256" key="2">
    <source>
        <dbReference type="ARBA" id="ARBA00012202"/>
    </source>
</evidence>
<proteinExistence type="inferred from homology"/>
<comment type="similarity">
    <text evidence="10">Belongs to the adenylyl cyclase class-4/guanylyl cyclase family.</text>
</comment>
<dbReference type="InterPro" id="IPR050401">
    <property type="entry name" value="Cyclic_nucleotide_synthase"/>
</dbReference>
<dbReference type="Gene3D" id="1.10.510.10">
    <property type="entry name" value="Transferase(Phosphotransferase) domain 1"/>
    <property type="match status" value="1"/>
</dbReference>
<dbReference type="InterPro" id="IPR001054">
    <property type="entry name" value="A/G_cyclase"/>
</dbReference>
<dbReference type="SUPFAM" id="SSF55073">
    <property type="entry name" value="Nucleotide cyclase"/>
    <property type="match status" value="1"/>
</dbReference>
<keyword evidence="7 14" id="KW-0472">Membrane</keyword>
<evidence type="ECO:0000256" key="4">
    <source>
        <dbReference type="ARBA" id="ARBA00022729"/>
    </source>
</evidence>
<dbReference type="PANTHER" id="PTHR11920">
    <property type="entry name" value="GUANYLYL CYCLASE"/>
    <property type="match status" value="1"/>
</dbReference>
<keyword evidence="12" id="KW-0175">Coiled coil</keyword>
<feature type="transmembrane region" description="Helical" evidence="14">
    <location>
        <begin position="30"/>
        <end position="52"/>
    </location>
</feature>
<dbReference type="SUPFAM" id="SSF56112">
    <property type="entry name" value="Protein kinase-like (PK-like)"/>
    <property type="match status" value="1"/>
</dbReference>
<evidence type="ECO:0000256" key="14">
    <source>
        <dbReference type="SAM" id="Phobius"/>
    </source>
</evidence>
<feature type="region of interest" description="Disordered" evidence="13">
    <location>
        <begin position="640"/>
        <end position="723"/>
    </location>
</feature>
<evidence type="ECO:0000256" key="5">
    <source>
        <dbReference type="ARBA" id="ARBA00022741"/>
    </source>
</evidence>
<feature type="coiled-coil region" evidence="12">
    <location>
        <begin position="376"/>
        <end position="407"/>
    </location>
</feature>
<comment type="subcellular location">
    <subcellularLocation>
        <location evidence="1">Photoreceptor outer segment membrane</location>
        <topology evidence="1">Single-pass type I membrane protein</topology>
    </subcellularLocation>
</comment>
<evidence type="ECO:0000256" key="6">
    <source>
        <dbReference type="ARBA" id="ARBA00022989"/>
    </source>
</evidence>
<keyword evidence="5" id="KW-0547">Nucleotide-binding</keyword>
<reference evidence="17 18" key="1">
    <citation type="submission" date="2024-02" db="EMBL/GenBank/DDBJ databases">
        <authorList>
            <person name="Daric V."/>
            <person name="Darras S."/>
        </authorList>
    </citation>
    <scope>NUCLEOTIDE SEQUENCE [LARGE SCALE GENOMIC DNA]</scope>
</reference>
<dbReference type="InterPro" id="IPR011645">
    <property type="entry name" value="HNOB_dom_associated"/>
</dbReference>
<evidence type="ECO:0000256" key="9">
    <source>
        <dbReference type="ARBA" id="ARBA00023293"/>
    </source>
</evidence>
<accession>A0ABP0FAJ2</accession>
<dbReference type="Pfam" id="PF07701">
    <property type="entry name" value="HNOBA"/>
    <property type="match status" value="1"/>
</dbReference>
<dbReference type="PROSITE" id="PS00452">
    <property type="entry name" value="GUANYLATE_CYCLASE_1"/>
    <property type="match status" value="1"/>
</dbReference>
<dbReference type="InterPro" id="IPR029787">
    <property type="entry name" value="Nucleotide_cyclase"/>
</dbReference>
<name>A0ABP0FAJ2_CLALP</name>
<feature type="compositionally biased region" description="Low complexity" evidence="13">
    <location>
        <begin position="644"/>
        <end position="654"/>
    </location>
</feature>
<keyword evidence="8 10" id="KW-0456">Lyase</keyword>
<feature type="domain" description="Guanylate cyclase" evidence="16">
    <location>
        <begin position="439"/>
        <end position="570"/>
    </location>
</feature>
<dbReference type="InterPro" id="IPR000719">
    <property type="entry name" value="Prot_kinase_dom"/>
</dbReference>
<dbReference type="EC" id="4.6.1.2" evidence="2 11"/>
<dbReference type="EMBL" id="CAWYQH010000035">
    <property type="protein sequence ID" value="CAK8676722.1"/>
    <property type="molecule type" value="Genomic_DNA"/>
</dbReference>
<sequence length="818" mass="94286">MEYLNTVASDAALSAESDTREVCDCRKTELYYIIGSLSLMVLALAILSAILYRKYKSEESLRLTMWKVKWKDFTWDKNEANSAHAPPKPKSNTLESVENGMYTTNKRSKHYYTTVGYYKGRIVAVKQLGTRRMSLDRPRLSNLDQVFMLNHEHLCKFYGANYEGVHATVLTEYCTRGSLQDLLEDESEWDDFFKNSLIFDIVKGMLYLHRSIIGSHGNLKPSNCLIDSRFVVKITDFGMFSQKRKVKKKNGKVDPFQRKLWTAPELHRAILPPQEGTQKGDVYSFAIIAQEILYQRGVFYRREDNFSAEEIIHRVTSPKSEDEIFRPSIDDDDYIVINELWREALQKCWEEKPKKRIGFHEIHEIASSLQKENTLIDSLLQRLQIYSNRLEEKVEEKTEQYRAEKERSDNLLYQMLPKSVADGLKMNMSVLPESYESVTVYFSDIVGFSAICHESKPLEVVQMLNDLYTMFDQIIDEFDVYKVETIGDAYMVVSGLPIRNDDNHACEIARMALRLRDSVSNEFVIKHMPDEKLKLRVGIHSGPVVAGVVGLKMPRYCLFGDTVNTAARMEQSGKELKIHISPHTKSILDKFDDEFELEKRKNSVFLKGIGEWDTWWLTCEKKRKSVKNNKPDWLEVKNERRRISSTSSNFSSSSKTLLTGDITPEYDGPDPFTFSKENTNPNCGQPPPDQRPNCQDYARNPNYNSWGKNSNPNKKRRSGVSKPPKLLFTEINLHYMNNRPTHYDILRTPSFEKFANGLHLDTVEENATTLGAMFSTAPSKKRKKRTGLENYEQSPRDSGVSMAFDNIACDETIQVNKA</sequence>
<evidence type="ECO:0000256" key="12">
    <source>
        <dbReference type="SAM" id="Coils"/>
    </source>
</evidence>
<comment type="catalytic activity">
    <reaction evidence="11">
        <text>GTP = 3',5'-cyclic GMP + diphosphate</text>
        <dbReference type="Rhea" id="RHEA:13665"/>
        <dbReference type="ChEBI" id="CHEBI:33019"/>
        <dbReference type="ChEBI" id="CHEBI:37565"/>
        <dbReference type="ChEBI" id="CHEBI:57746"/>
        <dbReference type="EC" id="4.6.1.2"/>
    </reaction>
</comment>
<evidence type="ECO:0000256" key="7">
    <source>
        <dbReference type="ARBA" id="ARBA00023136"/>
    </source>
</evidence>
<dbReference type="Pfam" id="PF00211">
    <property type="entry name" value="Guanylate_cyc"/>
    <property type="match status" value="1"/>
</dbReference>
<keyword evidence="9 11" id="KW-0141">cGMP biosynthesis</keyword>
<organism evidence="17 18">
    <name type="scientific">Clavelina lepadiformis</name>
    <name type="common">Light-bulb sea squirt</name>
    <name type="synonym">Ascidia lepadiformis</name>
    <dbReference type="NCBI Taxonomy" id="159417"/>
    <lineage>
        <taxon>Eukaryota</taxon>
        <taxon>Metazoa</taxon>
        <taxon>Chordata</taxon>
        <taxon>Tunicata</taxon>
        <taxon>Ascidiacea</taxon>
        <taxon>Aplousobranchia</taxon>
        <taxon>Clavelinidae</taxon>
        <taxon>Clavelina</taxon>
    </lineage>
</organism>
<keyword evidence="4" id="KW-0732">Signal</keyword>
<dbReference type="PROSITE" id="PS50011">
    <property type="entry name" value="PROTEIN_KINASE_DOM"/>
    <property type="match status" value="1"/>
</dbReference>
<evidence type="ECO:0000256" key="13">
    <source>
        <dbReference type="SAM" id="MobiDB-lite"/>
    </source>
</evidence>
<evidence type="ECO:0000256" key="11">
    <source>
        <dbReference type="RuleBase" id="RU003431"/>
    </source>
</evidence>
<gene>
    <name evidence="17" type="ORF">CVLEPA_LOCUS6168</name>
</gene>
<feature type="domain" description="Protein kinase" evidence="15">
    <location>
        <begin position="91"/>
        <end position="366"/>
    </location>
</feature>
<comment type="caution">
    <text evidence="17">The sequence shown here is derived from an EMBL/GenBank/DDBJ whole genome shotgun (WGS) entry which is preliminary data.</text>
</comment>
<dbReference type="InterPro" id="IPR018297">
    <property type="entry name" value="A/G_cyclase_CS"/>
</dbReference>
<evidence type="ECO:0000256" key="1">
    <source>
        <dbReference type="ARBA" id="ARBA00004451"/>
    </source>
</evidence>